<dbReference type="PROSITE" id="PS50157">
    <property type="entry name" value="ZINC_FINGER_C2H2_2"/>
    <property type="match status" value="1"/>
</dbReference>
<evidence type="ECO:0000256" key="2">
    <source>
        <dbReference type="ARBA" id="ARBA00022737"/>
    </source>
</evidence>
<dbReference type="AlphaFoldDB" id="A0AA96V4E8"/>
<dbReference type="FunFam" id="3.30.160.60:FF:001049">
    <property type="entry name" value="zinc finger protein 319"/>
    <property type="match status" value="1"/>
</dbReference>
<feature type="region of interest" description="Disordered" evidence="5">
    <location>
        <begin position="30"/>
        <end position="63"/>
    </location>
</feature>
<protein>
    <recommendedName>
        <fullName evidence="6">C2H2-type domain-containing protein</fullName>
    </recommendedName>
</protein>
<accession>A0AA96V4E8</accession>
<dbReference type="EMBL" id="CP131060">
    <property type="protein sequence ID" value="WNY24798.1"/>
    <property type="molecule type" value="Genomic_DNA"/>
</dbReference>
<evidence type="ECO:0000313" key="7">
    <source>
        <dbReference type="EMBL" id="WNY24798.1"/>
    </source>
</evidence>
<dbReference type="GO" id="GO:0008270">
    <property type="term" value="F:zinc ion binding"/>
    <property type="evidence" value="ECO:0007669"/>
    <property type="project" value="UniProtKB-KW"/>
</dbReference>
<organism evidence="7 8">
    <name type="scientific">Methanolapillus millepedarum</name>
    <dbReference type="NCBI Taxonomy" id="3028296"/>
    <lineage>
        <taxon>Archaea</taxon>
        <taxon>Methanobacteriati</taxon>
        <taxon>Methanobacteriota</taxon>
        <taxon>Stenosarchaea group</taxon>
        <taxon>Methanomicrobia</taxon>
        <taxon>Methanosarcinales</taxon>
        <taxon>Methanosarcinaceae</taxon>
        <taxon>Methanolapillus</taxon>
    </lineage>
</organism>
<reference evidence="7 8" key="1">
    <citation type="submission" date="2023-07" db="EMBL/GenBank/DDBJ databases">
        <title>Closed genoem sequence of Methanosarcinaceae archaeon Ac7.</title>
        <authorList>
            <person name="Poehlein A."/>
            <person name="Protasov E."/>
            <person name="Platt K."/>
            <person name="Reeh H."/>
            <person name="Daniel R."/>
            <person name="Brune A."/>
        </authorList>
    </citation>
    <scope>NUCLEOTIDE SEQUENCE [LARGE SCALE GENOMIC DNA]</scope>
    <source>
        <strain evidence="7 8">Ac7</strain>
    </source>
</reference>
<feature type="domain" description="C2H2-type" evidence="6">
    <location>
        <begin position="7"/>
        <end position="34"/>
    </location>
</feature>
<proteinExistence type="predicted"/>
<dbReference type="RefSeq" id="WP_338102864.1">
    <property type="nucleotide sequence ID" value="NZ_CP131060.1"/>
</dbReference>
<evidence type="ECO:0000256" key="3">
    <source>
        <dbReference type="ARBA" id="ARBA00022771"/>
    </source>
</evidence>
<evidence type="ECO:0000256" key="1">
    <source>
        <dbReference type="ARBA" id="ARBA00022723"/>
    </source>
</evidence>
<keyword evidence="1" id="KW-0479">Metal-binding</keyword>
<feature type="compositionally biased region" description="Basic and acidic residues" evidence="5">
    <location>
        <begin position="41"/>
        <end position="58"/>
    </location>
</feature>
<evidence type="ECO:0000256" key="5">
    <source>
        <dbReference type="SAM" id="MobiDB-lite"/>
    </source>
</evidence>
<evidence type="ECO:0000259" key="6">
    <source>
        <dbReference type="PROSITE" id="PS50157"/>
    </source>
</evidence>
<keyword evidence="8" id="KW-1185">Reference proteome</keyword>
<keyword evidence="2" id="KW-0677">Repeat</keyword>
<dbReference type="GeneID" id="89229443"/>
<gene>
    <name evidence="7" type="ORF">MsAc7_03230</name>
</gene>
<evidence type="ECO:0000256" key="4">
    <source>
        <dbReference type="ARBA" id="ARBA00022833"/>
    </source>
</evidence>
<dbReference type="InterPro" id="IPR036236">
    <property type="entry name" value="Znf_C2H2_sf"/>
</dbReference>
<keyword evidence="3" id="KW-0863">Zinc-finger</keyword>
<keyword evidence="4" id="KW-0862">Zinc</keyword>
<dbReference type="Gene3D" id="3.30.160.60">
    <property type="entry name" value="Classic Zinc Finger"/>
    <property type="match status" value="1"/>
</dbReference>
<dbReference type="InterPro" id="IPR013087">
    <property type="entry name" value="Znf_C2H2_type"/>
</dbReference>
<sequence>MTAEKPFICDLCGKRFATKQRLNYHYDKQVCGDPEDMTEIDPTKPTEPPKDDKKEEPQKPAVPLFKEQKEALDPTVYKCGACRYRSSAKFGKCPACGEENEF</sequence>
<evidence type="ECO:0000313" key="8">
    <source>
        <dbReference type="Proteomes" id="UP001303587"/>
    </source>
</evidence>
<name>A0AA96V4E8_9EURY</name>
<dbReference type="SUPFAM" id="SSF57667">
    <property type="entry name" value="beta-beta-alpha zinc fingers"/>
    <property type="match status" value="1"/>
</dbReference>
<dbReference type="Proteomes" id="UP001303587">
    <property type="component" value="Chromosome"/>
</dbReference>